<evidence type="ECO:0000313" key="2">
    <source>
        <dbReference type="Proteomes" id="UP000664628"/>
    </source>
</evidence>
<dbReference type="RefSeq" id="WP_207329197.1">
    <property type="nucleotide sequence ID" value="NZ_JAFMYW010000003.1"/>
</dbReference>
<sequence>MINFDLGESQFIKRQEFIVVLNGIASCYAESLGSSKLLENDEEKIRDWLVYDYLLENEFREKYNLENYIFEAEPKHLGGVSAYIDIKVLNAKNFKNLKTDYFVVECKRLDGGKSLNRKYVTEGMNRFVIEEKYSSHYGLNAMIGFIVKDFSPLQNLNSISLLMKSEKNEIINNTIFNSSDSIFSQCNLNSNFSYSYNSKHKLAITKTDLELFHLMFNYSKLIVKKPKTKSKALKK</sequence>
<gene>
    <name evidence="1" type="ORF">J2I46_11540</name>
</gene>
<dbReference type="Proteomes" id="UP000664628">
    <property type="component" value="Unassembled WGS sequence"/>
</dbReference>
<comment type="caution">
    <text evidence="1">The sequence shown here is derived from an EMBL/GenBank/DDBJ whole genome shotgun (WGS) entry which is preliminary data.</text>
</comment>
<evidence type="ECO:0008006" key="3">
    <source>
        <dbReference type="Google" id="ProtNLM"/>
    </source>
</evidence>
<organism evidence="1 2">
    <name type="scientific">Fibrella forsythiae</name>
    <dbReference type="NCBI Taxonomy" id="2817061"/>
    <lineage>
        <taxon>Bacteria</taxon>
        <taxon>Pseudomonadati</taxon>
        <taxon>Bacteroidota</taxon>
        <taxon>Cytophagia</taxon>
        <taxon>Cytophagales</taxon>
        <taxon>Spirosomataceae</taxon>
        <taxon>Fibrella</taxon>
    </lineage>
</organism>
<proteinExistence type="predicted"/>
<dbReference type="EMBL" id="JAFMYW010000003">
    <property type="protein sequence ID" value="MBO0949218.1"/>
    <property type="molecule type" value="Genomic_DNA"/>
</dbReference>
<protein>
    <recommendedName>
        <fullName evidence="3">Restriction endonuclease</fullName>
    </recommendedName>
</protein>
<keyword evidence="2" id="KW-1185">Reference proteome</keyword>
<accession>A0ABS3JGU3</accession>
<name>A0ABS3JGU3_9BACT</name>
<reference evidence="1 2" key="1">
    <citation type="submission" date="2021-03" db="EMBL/GenBank/DDBJ databases">
        <title>Fibrella sp. HMF5405 genome sequencing and assembly.</title>
        <authorList>
            <person name="Kang H."/>
            <person name="Kim H."/>
            <person name="Bae S."/>
            <person name="Joh K."/>
        </authorList>
    </citation>
    <scope>NUCLEOTIDE SEQUENCE [LARGE SCALE GENOMIC DNA]</scope>
    <source>
        <strain evidence="1 2">HMF5405</strain>
    </source>
</reference>
<evidence type="ECO:0000313" key="1">
    <source>
        <dbReference type="EMBL" id="MBO0949218.1"/>
    </source>
</evidence>